<dbReference type="PANTHER" id="PTHR42860">
    <property type="entry name" value="VITAMIN B12-BINDING PROTEIN"/>
    <property type="match status" value="1"/>
</dbReference>
<name>A0AAN1XWE2_UNVUL</name>
<dbReference type="AlphaFoldDB" id="A0AAN1XWE2"/>
<proteinExistence type="predicted"/>
<evidence type="ECO:0000259" key="1">
    <source>
        <dbReference type="PROSITE" id="PS50983"/>
    </source>
</evidence>
<evidence type="ECO:0000313" key="3">
    <source>
        <dbReference type="Proteomes" id="UP001317532"/>
    </source>
</evidence>
<dbReference type="PROSITE" id="PS50983">
    <property type="entry name" value="FE_B12_PBP"/>
    <property type="match status" value="1"/>
</dbReference>
<dbReference type="CDD" id="cd01144">
    <property type="entry name" value="BtuF"/>
    <property type="match status" value="1"/>
</dbReference>
<dbReference type="Proteomes" id="UP001317532">
    <property type="component" value="Chromosome"/>
</dbReference>
<dbReference type="PANTHER" id="PTHR42860:SF1">
    <property type="entry name" value="VITAMIN B12-BINDING PROTEIN"/>
    <property type="match status" value="1"/>
</dbReference>
<dbReference type="InterPro" id="IPR002491">
    <property type="entry name" value="ABC_transptr_periplasmic_BD"/>
</dbReference>
<dbReference type="RefSeq" id="WP_317994255.1">
    <property type="nucleotide sequence ID" value="NZ_AP025523.1"/>
</dbReference>
<accession>A0AAN1XWE2</accession>
<reference evidence="2 3" key="1">
    <citation type="journal article" date="2022" name="ISME Commun">
        <title>Vulcanimicrobium alpinus gen. nov. sp. nov., the first cultivated representative of the candidate phylum 'Eremiobacterota', is a metabolically versatile aerobic anoxygenic phototroph.</title>
        <authorList>
            <person name="Yabe S."/>
            <person name="Muto K."/>
            <person name="Abe K."/>
            <person name="Yokota A."/>
            <person name="Staudigel H."/>
            <person name="Tebo B.M."/>
        </authorList>
    </citation>
    <scope>NUCLEOTIDE SEQUENCE [LARGE SCALE GENOMIC DNA]</scope>
    <source>
        <strain evidence="2 3">WC8-2</strain>
    </source>
</reference>
<dbReference type="InterPro" id="IPR051030">
    <property type="entry name" value="Vitamin_B12-ABC_binding"/>
</dbReference>
<gene>
    <name evidence="2" type="ORF">WPS_18800</name>
</gene>
<organism evidence="2 3">
    <name type="scientific">Vulcanimicrobium alpinum</name>
    <dbReference type="NCBI Taxonomy" id="3016050"/>
    <lineage>
        <taxon>Bacteria</taxon>
        <taxon>Bacillati</taxon>
        <taxon>Vulcanimicrobiota</taxon>
        <taxon>Vulcanimicrobiia</taxon>
        <taxon>Vulcanimicrobiales</taxon>
        <taxon>Vulcanimicrobiaceae</taxon>
        <taxon>Vulcanimicrobium</taxon>
    </lineage>
</organism>
<feature type="domain" description="Fe/B12 periplasmic-binding" evidence="1">
    <location>
        <begin position="2"/>
        <end position="290"/>
    </location>
</feature>
<keyword evidence="3" id="KW-1185">Reference proteome</keyword>
<sequence>MRVVSLLPSATEILFAIGAGDAVVGVTHECDFPAEARTRPHLTSSLLPAELNAAGIDRHVRASVHAGSSLYGLDDAALAALEPDLIVTQELCAVCAVSYEIVDRAAKRLRGDPRVVSLEPSSLDDVFATIAFVGDLVARRAEADAFVAGLRARVAALRERVSRRDRPRTLVLEWTDSPMSAGHWTPGLVELAGGIPVLGNPGANSRVLDWGAIAAADPDVVLIAPCGYDLAKARDAVAALPEPGAHALRGLRATQEGRVFAVDGNAFVNRPGPRLVETAELFAAAMHGFAPPVTGVMERITGE</sequence>
<dbReference type="KEGG" id="vab:WPS_18800"/>
<dbReference type="EMBL" id="AP025523">
    <property type="protein sequence ID" value="BDE06604.1"/>
    <property type="molecule type" value="Genomic_DNA"/>
</dbReference>
<evidence type="ECO:0000313" key="2">
    <source>
        <dbReference type="EMBL" id="BDE06604.1"/>
    </source>
</evidence>
<dbReference type="SUPFAM" id="SSF53807">
    <property type="entry name" value="Helical backbone' metal receptor"/>
    <property type="match status" value="1"/>
</dbReference>
<protein>
    <submittedName>
        <fullName evidence="2">Cobalamin-binding protein</fullName>
    </submittedName>
</protein>
<dbReference type="Pfam" id="PF01497">
    <property type="entry name" value="Peripla_BP_2"/>
    <property type="match status" value="1"/>
</dbReference>
<dbReference type="Gene3D" id="3.40.50.1980">
    <property type="entry name" value="Nitrogenase molybdenum iron protein domain"/>
    <property type="match status" value="2"/>
</dbReference>